<dbReference type="EMBL" id="HADW01004371">
    <property type="protein sequence ID" value="SBP05771.1"/>
    <property type="molecule type" value="Transcribed_RNA"/>
</dbReference>
<evidence type="ECO:0000256" key="1">
    <source>
        <dbReference type="SAM" id="Coils"/>
    </source>
</evidence>
<dbReference type="Gene3D" id="3.30.70.1820">
    <property type="entry name" value="L1 transposable element, RRM domain"/>
    <property type="match status" value="1"/>
</dbReference>
<reference evidence="3" key="2">
    <citation type="submission" date="2016-06" db="EMBL/GenBank/DDBJ databases">
        <title>The genome of a short-lived fish provides insights into sex chromosome evolution and the genetic control of aging.</title>
        <authorList>
            <person name="Reichwald K."/>
            <person name="Felder M."/>
            <person name="Petzold A."/>
            <person name="Koch P."/>
            <person name="Groth M."/>
            <person name="Platzer M."/>
        </authorList>
    </citation>
    <scope>NUCLEOTIDE SEQUENCE</scope>
    <source>
        <tissue evidence="3">Brain</tissue>
    </source>
</reference>
<evidence type="ECO:0000313" key="3">
    <source>
        <dbReference type="EMBL" id="SBP05771.1"/>
    </source>
</evidence>
<feature type="region of interest" description="Disordered" evidence="2">
    <location>
        <begin position="276"/>
        <end position="307"/>
    </location>
</feature>
<accession>A0A1A7WJK3</accession>
<feature type="coiled-coil region" evidence="1">
    <location>
        <begin position="133"/>
        <end position="160"/>
    </location>
</feature>
<dbReference type="AlphaFoldDB" id="A0A1A7WJK3"/>
<dbReference type="InterPro" id="IPR004244">
    <property type="entry name" value="Transposase_22"/>
</dbReference>
<organism evidence="3">
    <name type="scientific">Iconisemion striatum</name>
    <dbReference type="NCBI Taxonomy" id="60296"/>
    <lineage>
        <taxon>Eukaryota</taxon>
        <taxon>Metazoa</taxon>
        <taxon>Chordata</taxon>
        <taxon>Craniata</taxon>
        <taxon>Vertebrata</taxon>
        <taxon>Euteleostomi</taxon>
        <taxon>Actinopterygii</taxon>
        <taxon>Neopterygii</taxon>
        <taxon>Teleostei</taxon>
        <taxon>Neoteleostei</taxon>
        <taxon>Acanthomorphata</taxon>
        <taxon>Ovalentaria</taxon>
        <taxon>Atherinomorphae</taxon>
        <taxon>Cyprinodontiformes</taxon>
        <taxon>Nothobranchiidae</taxon>
        <taxon>Iconisemion</taxon>
    </lineage>
</organism>
<gene>
    <name evidence="3" type="primary">Nfu_g_1_025997</name>
</gene>
<keyword evidence="1" id="KW-0175">Coiled coil</keyword>
<protein>
    <submittedName>
        <fullName evidence="3">Uncharacterized protein</fullName>
    </submittedName>
</protein>
<feature type="region of interest" description="Disordered" evidence="2">
    <location>
        <begin position="62"/>
        <end position="90"/>
    </location>
</feature>
<name>A0A1A7WJK3_9TELE</name>
<dbReference type="PANTHER" id="PTHR11505">
    <property type="entry name" value="L1 TRANSPOSABLE ELEMENT-RELATED"/>
    <property type="match status" value="1"/>
</dbReference>
<feature type="compositionally biased region" description="Polar residues" evidence="2">
    <location>
        <begin position="65"/>
        <end position="75"/>
    </location>
</feature>
<sequence>MSVHTDRSLLPSSVDIDLASKESTQTSSLIKGGVGSKLGELSSDPLKCTEYLILPPHNTFAHMGKTTNMPTQASGEPNKEDNSQGNQTSQTTCAANIPAAPLTQADMEVMLQGLEDRITSKLSAQLTVNRALLEQHDSTIQQLKTTMNDMHNRMLELETTCSMLMQENEKLKPNTDDPENWSRCNNICITGLPEKAEGPCCTVFITECLTEIFGAEAFPTPLAVDGVHRIGVPSQNQEAPYPFNATVNFQNKELILKFARERGHLTYRGTKIHIFPDRSPSYPARGPPSKPSPSLGTPAIRTRCSSP</sequence>
<proteinExistence type="predicted"/>
<reference evidence="3" key="1">
    <citation type="submission" date="2016-05" db="EMBL/GenBank/DDBJ databases">
        <authorList>
            <person name="Lavstsen T."/>
            <person name="Jespersen J.S."/>
        </authorList>
    </citation>
    <scope>NUCLEOTIDE SEQUENCE</scope>
    <source>
        <tissue evidence="3">Brain</tissue>
    </source>
</reference>
<evidence type="ECO:0000256" key="2">
    <source>
        <dbReference type="SAM" id="MobiDB-lite"/>
    </source>
</evidence>